<accession>A0A839EZI6</accession>
<dbReference type="Pfam" id="PF13476">
    <property type="entry name" value="AAA_23"/>
    <property type="match status" value="1"/>
</dbReference>
<gene>
    <name evidence="3" type="ORF">FHW16_005532</name>
</gene>
<protein>
    <submittedName>
        <fullName evidence="3">DNA repair exonuclease SbcCD ATPase subunit</fullName>
    </submittedName>
</protein>
<dbReference type="GO" id="GO:0004527">
    <property type="term" value="F:exonuclease activity"/>
    <property type="evidence" value="ECO:0007669"/>
    <property type="project" value="UniProtKB-KW"/>
</dbReference>
<organism evidence="3 4">
    <name type="scientific">Phyllobacterium myrsinacearum</name>
    <dbReference type="NCBI Taxonomy" id="28101"/>
    <lineage>
        <taxon>Bacteria</taxon>
        <taxon>Pseudomonadati</taxon>
        <taxon>Pseudomonadota</taxon>
        <taxon>Alphaproteobacteria</taxon>
        <taxon>Hyphomicrobiales</taxon>
        <taxon>Phyllobacteriaceae</taxon>
        <taxon>Phyllobacterium</taxon>
    </lineage>
</organism>
<dbReference type="RefSeq" id="WP_182552331.1">
    <property type="nucleotide sequence ID" value="NZ_JACGXN010000016.1"/>
</dbReference>
<dbReference type="GO" id="GO:0016887">
    <property type="term" value="F:ATP hydrolysis activity"/>
    <property type="evidence" value="ECO:0007669"/>
    <property type="project" value="InterPro"/>
</dbReference>
<dbReference type="SUPFAM" id="SSF52540">
    <property type="entry name" value="P-loop containing nucleoside triphosphate hydrolases"/>
    <property type="match status" value="1"/>
</dbReference>
<keyword evidence="3" id="KW-0540">Nuclease</keyword>
<sequence length="646" mass="71312">MKFTLLKIENFLAITEAEFRLHDRGLVLIQGVNKADTSADSNGAGKSSLPDALCWVLYGITARDASGDEVINDRAGKGTKVSVDVEDDEDIYRVIRHRKHPKGKNALHLLHLQKDGTINDLTQGTDKLTQAKVNTIIGASHDVFKSSIYAAQEQMPDLPKMTDKMLKMLIEEASGVTVLEESYKLARDKLTTERGTRDAIAQQIEKLTEKKDWHERNKTSLQDQIDGWEENRSESVTSGTAELKQHVEDVKALDEEIAAAGHAVLAAAVKECDDKILAVSEEQKQLMQLNQKVAQATSTVNLTRMEAKQTQDAHARQKGKIAAIDHRVGCPCDECGREITEAEIEASRVSAMGVLKTLVDNFTTQKNALEDARKALTLITDKRDAFEATMTDISAVSALRAAKQRELDAVNEVIVKRRNLAQKAKDLAEAIKTLKAQENPHRLGITKIDRELLTISAEICKASEQLRLAEGTVDIAETVVKVFSPSGVRAHILDEVTPYLNQQTAKYLSIMSDSNIEATWTTLVKNAKGELRENFAIEVANEKGGKSFRLLSGGEKRKVRISAALALQDLVATRARKPIELFIGDEIDDALDAAGLERLTQILEEKATERGSVFIISHNSLRDWVSQIITIQKEVGGETTLIEETV</sequence>
<keyword evidence="3" id="KW-0269">Exonuclease</keyword>
<keyword evidence="1" id="KW-0175">Coiled coil</keyword>
<name>A0A839EZI6_9HYPH</name>
<dbReference type="EMBL" id="JACGXN010000016">
    <property type="protein sequence ID" value="MBA8881787.1"/>
    <property type="molecule type" value="Genomic_DNA"/>
</dbReference>
<keyword evidence="4" id="KW-1185">Reference proteome</keyword>
<dbReference type="InterPro" id="IPR027417">
    <property type="entry name" value="P-loop_NTPase"/>
</dbReference>
<reference evidence="3 4" key="1">
    <citation type="submission" date="2020-07" db="EMBL/GenBank/DDBJ databases">
        <title>Genomic Encyclopedia of Type Strains, Phase IV (KMG-V): Genome sequencing to study the core and pangenomes of soil and plant-associated prokaryotes.</title>
        <authorList>
            <person name="Whitman W."/>
        </authorList>
    </citation>
    <scope>NUCLEOTIDE SEQUENCE [LARGE SCALE GENOMIC DNA]</scope>
    <source>
        <strain evidence="3 4">AN3</strain>
    </source>
</reference>
<proteinExistence type="predicted"/>
<feature type="coiled-coil region" evidence="1">
    <location>
        <begin position="197"/>
        <end position="231"/>
    </location>
</feature>
<dbReference type="PANTHER" id="PTHR32114">
    <property type="entry name" value="ABC TRANSPORTER ABCH.3"/>
    <property type="match status" value="1"/>
</dbReference>
<dbReference type="AlphaFoldDB" id="A0A839EZI6"/>
<dbReference type="Gene3D" id="3.40.50.300">
    <property type="entry name" value="P-loop containing nucleotide triphosphate hydrolases"/>
    <property type="match status" value="2"/>
</dbReference>
<dbReference type="PANTHER" id="PTHR32114:SF2">
    <property type="entry name" value="ABC TRANSPORTER ABCH.3"/>
    <property type="match status" value="1"/>
</dbReference>
<evidence type="ECO:0000259" key="2">
    <source>
        <dbReference type="Pfam" id="PF13476"/>
    </source>
</evidence>
<dbReference type="InterPro" id="IPR038729">
    <property type="entry name" value="Rad50/SbcC_AAA"/>
</dbReference>
<keyword evidence="3" id="KW-0378">Hydrolase</keyword>
<evidence type="ECO:0000256" key="1">
    <source>
        <dbReference type="SAM" id="Coils"/>
    </source>
</evidence>
<dbReference type="GO" id="GO:0006302">
    <property type="term" value="P:double-strand break repair"/>
    <property type="evidence" value="ECO:0007669"/>
    <property type="project" value="InterPro"/>
</dbReference>
<dbReference type="Proteomes" id="UP000549052">
    <property type="component" value="Unassembled WGS sequence"/>
</dbReference>
<evidence type="ECO:0000313" key="4">
    <source>
        <dbReference type="Proteomes" id="UP000549052"/>
    </source>
</evidence>
<comment type="caution">
    <text evidence="3">The sequence shown here is derived from an EMBL/GenBank/DDBJ whole genome shotgun (WGS) entry which is preliminary data.</text>
</comment>
<evidence type="ECO:0000313" key="3">
    <source>
        <dbReference type="EMBL" id="MBA8881787.1"/>
    </source>
</evidence>
<feature type="domain" description="Rad50/SbcC-type AAA" evidence="2">
    <location>
        <begin position="6"/>
        <end position="258"/>
    </location>
</feature>